<accession>A0A1R3XDC6</accession>
<keyword evidence="8" id="KW-1133">Transmembrane helix</keyword>
<dbReference type="InterPro" id="IPR037682">
    <property type="entry name" value="TonB_C"/>
</dbReference>
<evidence type="ECO:0000256" key="3">
    <source>
        <dbReference type="ARBA" id="ARBA00022448"/>
    </source>
</evidence>
<keyword evidence="7" id="KW-0653">Protein transport</keyword>
<proteinExistence type="inferred from homology"/>
<evidence type="ECO:0000256" key="6">
    <source>
        <dbReference type="ARBA" id="ARBA00022692"/>
    </source>
</evidence>
<dbReference type="GO" id="GO:0055085">
    <property type="term" value="P:transmembrane transport"/>
    <property type="evidence" value="ECO:0007669"/>
    <property type="project" value="InterPro"/>
</dbReference>
<dbReference type="PROSITE" id="PS52015">
    <property type="entry name" value="TONB_CTD"/>
    <property type="match status" value="1"/>
</dbReference>
<feature type="chain" id="PRO_5012187503" evidence="10">
    <location>
        <begin position="23"/>
        <end position="275"/>
    </location>
</feature>
<comment type="subcellular location">
    <subcellularLocation>
        <location evidence="1">Cell inner membrane</location>
        <topology evidence="1">Single-pass membrane protein</topology>
        <orientation evidence="1">Periplasmic side</orientation>
    </subcellularLocation>
</comment>
<sequence>MKQIYAFLIITVALLTGYQATAQTVKTKYLSAMRKEVPAAEAHYFEEIKEDALGGGTRTLYLAKDSSKVRTLHYSDLDGGTYGFGIQHGPVYEWHPNGQLKLQMAYHYNKWDGPYTTWYENGQLKLSSRYSQGTLVDTLKAFYETGVLRRVEVYQQGKMVSGEVYDASGNSIDFVPMEVMPEFPGGEQVMLRWIGSVLKYPKTTRKAKAEGLVIISFVVDEQGRIGDTELIKGIHPDADAEGIRVIKAMPTWKPGLQEGKPVPVRYTLPLRFSLR</sequence>
<evidence type="ECO:0000256" key="5">
    <source>
        <dbReference type="ARBA" id="ARBA00022519"/>
    </source>
</evidence>
<dbReference type="GO" id="GO:0098797">
    <property type="term" value="C:plasma membrane protein complex"/>
    <property type="evidence" value="ECO:0007669"/>
    <property type="project" value="TreeGrafter"/>
</dbReference>
<evidence type="ECO:0000256" key="1">
    <source>
        <dbReference type="ARBA" id="ARBA00004383"/>
    </source>
</evidence>
<name>A0A1R3XDC6_9BACT</name>
<dbReference type="EMBL" id="FTPP01000002">
    <property type="protein sequence ID" value="SIT89362.1"/>
    <property type="molecule type" value="Genomic_DNA"/>
</dbReference>
<evidence type="ECO:0000259" key="11">
    <source>
        <dbReference type="PROSITE" id="PS52015"/>
    </source>
</evidence>
<protein>
    <submittedName>
        <fullName evidence="12">Protein TonB</fullName>
    </submittedName>
</protein>
<dbReference type="Proteomes" id="UP000187181">
    <property type="component" value="Unassembled WGS sequence"/>
</dbReference>
<dbReference type="InterPro" id="IPR051045">
    <property type="entry name" value="TonB-dependent_transducer"/>
</dbReference>
<dbReference type="Gene3D" id="3.30.1150.10">
    <property type="match status" value="1"/>
</dbReference>
<dbReference type="NCBIfam" id="TIGR01352">
    <property type="entry name" value="tonB_Cterm"/>
    <property type="match status" value="1"/>
</dbReference>
<keyword evidence="13" id="KW-1185">Reference proteome</keyword>
<dbReference type="PANTHER" id="PTHR33446">
    <property type="entry name" value="PROTEIN TONB-RELATED"/>
    <property type="match status" value="1"/>
</dbReference>
<keyword evidence="4" id="KW-1003">Cell membrane</keyword>
<feature type="domain" description="TonB C-terminal" evidence="11">
    <location>
        <begin position="185"/>
        <end position="275"/>
    </location>
</feature>
<reference evidence="13" key="1">
    <citation type="submission" date="2017-01" db="EMBL/GenBank/DDBJ databases">
        <authorList>
            <person name="Varghese N."/>
            <person name="Submissions S."/>
        </authorList>
    </citation>
    <scope>NUCLEOTIDE SEQUENCE [LARGE SCALE GENOMIC DNA]</scope>
    <source>
        <strain evidence="13">LP100</strain>
    </source>
</reference>
<dbReference type="Pfam" id="PF03544">
    <property type="entry name" value="TonB_C"/>
    <property type="match status" value="1"/>
</dbReference>
<dbReference type="RefSeq" id="WP_076668444.1">
    <property type="nucleotide sequence ID" value="NZ_FTPP01000002.1"/>
</dbReference>
<evidence type="ECO:0000256" key="8">
    <source>
        <dbReference type="ARBA" id="ARBA00022989"/>
    </source>
</evidence>
<dbReference type="AlphaFoldDB" id="A0A1R3XDC6"/>
<dbReference type="GO" id="GO:0031992">
    <property type="term" value="F:energy transducer activity"/>
    <property type="evidence" value="ECO:0007669"/>
    <property type="project" value="TreeGrafter"/>
</dbReference>
<dbReference type="STRING" id="1317125.SAMN05444128_2005"/>
<feature type="signal peptide" evidence="10">
    <location>
        <begin position="1"/>
        <end position="22"/>
    </location>
</feature>
<organism evidence="12 13">
    <name type="scientific">Pontibacter indicus</name>
    <dbReference type="NCBI Taxonomy" id="1317125"/>
    <lineage>
        <taxon>Bacteria</taxon>
        <taxon>Pseudomonadati</taxon>
        <taxon>Bacteroidota</taxon>
        <taxon>Cytophagia</taxon>
        <taxon>Cytophagales</taxon>
        <taxon>Hymenobacteraceae</taxon>
        <taxon>Pontibacter</taxon>
    </lineage>
</organism>
<dbReference type="InterPro" id="IPR011652">
    <property type="entry name" value="MORN_2"/>
</dbReference>
<evidence type="ECO:0000313" key="12">
    <source>
        <dbReference type="EMBL" id="SIT89362.1"/>
    </source>
</evidence>
<keyword evidence="3" id="KW-0813">Transport</keyword>
<evidence type="ECO:0000256" key="2">
    <source>
        <dbReference type="ARBA" id="ARBA00006555"/>
    </source>
</evidence>
<dbReference type="Pfam" id="PF07661">
    <property type="entry name" value="MORN_2"/>
    <property type="match status" value="2"/>
</dbReference>
<keyword evidence="10" id="KW-0732">Signal</keyword>
<dbReference type="Gene3D" id="2.20.110.10">
    <property type="entry name" value="Histone H3 K4-specific methyltransferase SET7/9 N-terminal domain"/>
    <property type="match status" value="1"/>
</dbReference>
<evidence type="ECO:0000313" key="13">
    <source>
        <dbReference type="Proteomes" id="UP000187181"/>
    </source>
</evidence>
<dbReference type="OrthoDB" id="9812355at2"/>
<dbReference type="PANTHER" id="PTHR33446:SF2">
    <property type="entry name" value="PROTEIN TONB"/>
    <property type="match status" value="1"/>
</dbReference>
<keyword evidence="9" id="KW-0472">Membrane</keyword>
<keyword evidence="5" id="KW-0997">Cell inner membrane</keyword>
<evidence type="ECO:0000256" key="10">
    <source>
        <dbReference type="SAM" id="SignalP"/>
    </source>
</evidence>
<evidence type="ECO:0000256" key="7">
    <source>
        <dbReference type="ARBA" id="ARBA00022927"/>
    </source>
</evidence>
<dbReference type="SUPFAM" id="SSF82185">
    <property type="entry name" value="Histone H3 K4-specific methyltransferase SET7/9 N-terminal domain"/>
    <property type="match status" value="1"/>
</dbReference>
<comment type="similarity">
    <text evidence="2">Belongs to the TonB family.</text>
</comment>
<evidence type="ECO:0000256" key="4">
    <source>
        <dbReference type="ARBA" id="ARBA00022475"/>
    </source>
</evidence>
<gene>
    <name evidence="12" type="ORF">SAMN05444128_2005</name>
</gene>
<dbReference type="GO" id="GO:0015031">
    <property type="term" value="P:protein transport"/>
    <property type="evidence" value="ECO:0007669"/>
    <property type="project" value="UniProtKB-KW"/>
</dbReference>
<dbReference type="SUPFAM" id="SSF74653">
    <property type="entry name" value="TolA/TonB C-terminal domain"/>
    <property type="match status" value="1"/>
</dbReference>
<dbReference type="InterPro" id="IPR006260">
    <property type="entry name" value="TonB/TolA_C"/>
</dbReference>
<keyword evidence="6" id="KW-0812">Transmembrane</keyword>
<evidence type="ECO:0000256" key="9">
    <source>
        <dbReference type="ARBA" id="ARBA00023136"/>
    </source>
</evidence>